<sequence>MKKRTQLDAVREIAHIRALQLERARVEAQKLAGNLGAAQARDHLAEQELEAHMQGLRGALEHPETLSPELVQNWACATAAARDAHTLAAGQLQAAAEQVEAFRPVLGQHQRQVDLARDLVDHARRRYEQARDNANASVIEDLFLSRGVRR</sequence>
<evidence type="ECO:0008006" key="3">
    <source>
        <dbReference type="Google" id="ProtNLM"/>
    </source>
</evidence>
<dbReference type="EMBL" id="SWJE01000005">
    <property type="protein sequence ID" value="TKC89456.1"/>
    <property type="molecule type" value="Genomic_DNA"/>
</dbReference>
<evidence type="ECO:0000313" key="2">
    <source>
        <dbReference type="Proteomes" id="UP000305539"/>
    </source>
</evidence>
<evidence type="ECO:0000313" key="1">
    <source>
        <dbReference type="EMBL" id="TKC89456.1"/>
    </source>
</evidence>
<gene>
    <name evidence="1" type="ORF">FAZ69_11025</name>
</gene>
<keyword evidence="2" id="KW-1185">Reference proteome</keyword>
<proteinExistence type="predicted"/>
<organism evidence="1 2">
    <name type="scientific">Trinickia terrae</name>
    <dbReference type="NCBI Taxonomy" id="2571161"/>
    <lineage>
        <taxon>Bacteria</taxon>
        <taxon>Pseudomonadati</taxon>
        <taxon>Pseudomonadota</taxon>
        <taxon>Betaproteobacteria</taxon>
        <taxon>Burkholderiales</taxon>
        <taxon>Burkholderiaceae</taxon>
        <taxon>Trinickia</taxon>
    </lineage>
</organism>
<reference evidence="1 2" key="1">
    <citation type="submission" date="2019-04" db="EMBL/GenBank/DDBJ databases">
        <title>Trinickia sp. 7GSK02, isolated from subtropical forest soil.</title>
        <authorList>
            <person name="Gao Z.-H."/>
            <person name="Qiu L.-H."/>
        </authorList>
    </citation>
    <scope>NUCLEOTIDE SEQUENCE [LARGE SCALE GENOMIC DNA]</scope>
    <source>
        <strain evidence="1 2">7GSK02</strain>
    </source>
</reference>
<dbReference type="OrthoDB" id="9133098at2"/>
<protein>
    <recommendedName>
        <fullName evidence="3">Flagellar FliJ protein</fullName>
    </recommendedName>
</protein>
<comment type="caution">
    <text evidence="1">The sequence shown here is derived from an EMBL/GenBank/DDBJ whole genome shotgun (WGS) entry which is preliminary data.</text>
</comment>
<dbReference type="Proteomes" id="UP000305539">
    <property type="component" value="Unassembled WGS sequence"/>
</dbReference>
<accession>A0A4U1I7Q6</accession>
<dbReference type="RefSeq" id="WP_136894233.1">
    <property type="nucleotide sequence ID" value="NZ_SWJE01000005.1"/>
</dbReference>
<dbReference type="AlphaFoldDB" id="A0A4U1I7Q6"/>
<name>A0A4U1I7Q6_9BURK</name>